<keyword evidence="2" id="KW-1185">Reference proteome</keyword>
<name>A0A919NQZ7_9ACTN</name>
<organism evidence="1 2">
    <name type="scientific">Paractinoplanes tereljensis</name>
    <dbReference type="NCBI Taxonomy" id="571912"/>
    <lineage>
        <taxon>Bacteria</taxon>
        <taxon>Bacillati</taxon>
        <taxon>Actinomycetota</taxon>
        <taxon>Actinomycetes</taxon>
        <taxon>Micromonosporales</taxon>
        <taxon>Micromonosporaceae</taxon>
        <taxon>Paractinoplanes</taxon>
    </lineage>
</organism>
<sequence length="130" mass="14311">MGFSDHTFSLSTEADVEHAATIVRTWLAEYLPRMKTWLGDTDTMLATAEADRERALRAGAEQLASGRYQPGAWPDGHWSADLIRAYRDAERGDVDAVMDFVDSDPDGVDPDSVDADIVALAKRRAAERKG</sequence>
<dbReference type="EMBL" id="BOMY01000034">
    <property type="protein sequence ID" value="GIF22424.1"/>
    <property type="molecule type" value="Genomic_DNA"/>
</dbReference>
<gene>
    <name evidence="1" type="ORF">Ate02nite_51540</name>
</gene>
<dbReference type="AlphaFoldDB" id="A0A919NQZ7"/>
<protein>
    <submittedName>
        <fullName evidence="1">Uncharacterized protein</fullName>
    </submittedName>
</protein>
<evidence type="ECO:0000313" key="1">
    <source>
        <dbReference type="EMBL" id="GIF22424.1"/>
    </source>
</evidence>
<reference evidence="1" key="1">
    <citation type="submission" date="2021-01" db="EMBL/GenBank/DDBJ databases">
        <title>Whole genome shotgun sequence of Actinoplanes tereljensis NBRC 105297.</title>
        <authorList>
            <person name="Komaki H."/>
            <person name="Tamura T."/>
        </authorList>
    </citation>
    <scope>NUCLEOTIDE SEQUENCE</scope>
    <source>
        <strain evidence="1">NBRC 105297</strain>
    </source>
</reference>
<accession>A0A919NQZ7</accession>
<dbReference type="Proteomes" id="UP000623608">
    <property type="component" value="Unassembled WGS sequence"/>
</dbReference>
<evidence type="ECO:0000313" key="2">
    <source>
        <dbReference type="Proteomes" id="UP000623608"/>
    </source>
</evidence>
<proteinExistence type="predicted"/>
<comment type="caution">
    <text evidence="1">The sequence shown here is derived from an EMBL/GenBank/DDBJ whole genome shotgun (WGS) entry which is preliminary data.</text>
</comment>